<dbReference type="SMART" id="SM00331">
    <property type="entry name" value="PP2C_SIG"/>
    <property type="match status" value="1"/>
</dbReference>
<dbReference type="GO" id="GO:0016791">
    <property type="term" value="F:phosphatase activity"/>
    <property type="evidence" value="ECO:0007669"/>
    <property type="project" value="TreeGrafter"/>
</dbReference>
<dbReference type="Pfam" id="PF07228">
    <property type="entry name" value="SpoIIE"/>
    <property type="match status" value="1"/>
</dbReference>
<dbReference type="SUPFAM" id="SSF55781">
    <property type="entry name" value="GAF domain-like"/>
    <property type="match status" value="2"/>
</dbReference>
<dbReference type="SMART" id="SM00091">
    <property type="entry name" value="PAS"/>
    <property type="match status" value="2"/>
</dbReference>
<evidence type="ECO:0000313" key="5">
    <source>
        <dbReference type="Proteomes" id="UP000664209"/>
    </source>
</evidence>
<evidence type="ECO:0000256" key="1">
    <source>
        <dbReference type="ARBA" id="ARBA00022801"/>
    </source>
</evidence>
<dbReference type="SUPFAM" id="SSF81606">
    <property type="entry name" value="PP2C-like"/>
    <property type="match status" value="1"/>
</dbReference>
<dbReference type="RefSeq" id="WP_208055503.1">
    <property type="nucleotide sequence ID" value="NZ_JAGEMK010000003.1"/>
</dbReference>
<dbReference type="PROSITE" id="PS50112">
    <property type="entry name" value="PAS"/>
    <property type="match status" value="2"/>
</dbReference>
<dbReference type="AlphaFoldDB" id="A0A939LPF3"/>
<dbReference type="InterPro" id="IPR029016">
    <property type="entry name" value="GAF-like_dom_sf"/>
</dbReference>
<evidence type="ECO:0000259" key="2">
    <source>
        <dbReference type="PROSITE" id="PS50112"/>
    </source>
</evidence>
<evidence type="ECO:0000259" key="3">
    <source>
        <dbReference type="PROSITE" id="PS50113"/>
    </source>
</evidence>
<dbReference type="Gene3D" id="3.60.40.10">
    <property type="entry name" value="PPM-type phosphatase domain"/>
    <property type="match status" value="1"/>
</dbReference>
<comment type="caution">
    <text evidence="4">The sequence shown here is derived from an EMBL/GenBank/DDBJ whole genome shotgun (WGS) entry which is preliminary data.</text>
</comment>
<dbReference type="InterPro" id="IPR000014">
    <property type="entry name" value="PAS"/>
</dbReference>
<dbReference type="PANTHER" id="PTHR43156:SF2">
    <property type="entry name" value="STAGE II SPORULATION PROTEIN E"/>
    <property type="match status" value="1"/>
</dbReference>
<protein>
    <submittedName>
        <fullName evidence="4">SpoIIE family protein phosphatase</fullName>
    </submittedName>
</protein>
<dbReference type="Gene3D" id="3.30.450.40">
    <property type="match status" value="2"/>
</dbReference>
<feature type="domain" description="PAS" evidence="2">
    <location>
        <begin position="268"/>
        <end position="338"/>
    </location>
</feature>
<dbReference type="NCBIfam" id="TIGR00229">
    <property type="entry name" value="sensory_box"/>
    <property type="match status" value="2"/>
</dbReference>
<dbReference type="PANTHER" id="PTHR43156">
    <property type="entry name" value="STAGE II SPORULATION PROTEIN E-RELATED"/>
    <property type="match status" value="1"/>
</dbReference>
<dbReference type="SUPFAM" id="SSF55785">
    <property type="entry name" value="PYP-like sensor domain (PAS domain)"/>
    <property type="match status" value="2"/>
</dbReference>
<dbReference type="EMBL" id="JAGEMK010000003">
    <property type="protein sequence ID" value="MBO1751846.1"/>
    <property type="molecule type" value="Genomic_DNA"/>
</dbReference>
<sequence>MRWRVHGSDDAFLGVGNDAGLAPTADAIAVHVALAAELLDAHGAAVHLTPTARRLVGRPEVVHGPRSHELSALLERATQGRGAVGEAGLLAVPLIAPADGATLGALGVHAAAESSWTPAEVDLLLRLATPVVAQVEQAALWRDLRATRARSDLALAAAGIGSFDWDLTTGHLVWDERLTALFGYTPEEFVGTIEEFEARLHPEDLPHTREALDGAIAACGDYDAEYRVVRPDGSVRRVEARGRALPGLDGAAVRVIGAAYDTTDLREGEARVARILESMTTAFFSVDRQWRFSYINRGAETLLGLPREEMLGNDLWELFPLALGSTFEREYRGAMDSGRPTAFEAYYPAPLDRWYEVRAWPDVDGLAVYFHDITERRADEARIRLAVARSELIAAVASELAGTLDAHEAVGRLAQLVVPTLAEWCIVSLVEQDGPGPEWRRLKDLGSWHEDPARRASVERYAALRLGALRGPSFVAQTLASGEPTVNRAGATEGIAAMLEPGEARDLLLELAPEDVVVLPLRAQGRTLGLLSLYGVAGRAGLAQVGQAEPDLGTALDVASRAALALDNARLYTQQRQVAETLQRSLLTEPPQVEGLEIAVRYQPAAEAARIGGDWYDAFVAQQDVTTLVIGDVVGHDLEAAAAMGQARALLRGIAATTGEDPASVLRRLDEALDVLKAGLSATVLVANLVRTPEDRTLHRARLCWSSAGHPPPLVLTAEGDVIELGATSRPDLLLGIDHARQRVDHESEIAEGSTLVLFTDGLFERRDEGYRTGLDRLRTVLGGLADLGVEDLCDALLQELVPERPTDDVALAVVRLRDDRA</sequence>
<dbReference type="InterPro" id="IPR036457">
    <property type="entry name" value="PPM-type-like_dom_sf"/>
</dbReference>
<reference evidence="4" key="1">
    <citation type="submission" date="2021-03" db="EMBL/GenBank/DDBJ databases">
        <title>Actinotalea soli sp. nov., isolated from soil.</title>
        <authorList>
            <person name="Ping W."/>
            <person name="Zhang J."/>
        </authorList>
    </citation>
    <scope>NUCLEOTIDE SEQUENCE</scope>
    <source>
        <strain evidence="4">BY-33</strain>
    </source>
</reference>
<evidence type="ECO:0000313" key="4">
    <source>
        <dbReference type="EMBL" id="MBO1751846.1"/>
    </source>
</evidence>
<keyword evidence="1" id="KW-0378">Hydrolase</keyword>
<gene>
    <name evidence="4" type="ORF">J4G33_08535</name>
</gene>
<proteinExistence type="predicted"/>
<dbReference type="Gene3D" id="2.10.70.100">
    <property type="match status" value="1"/>
</dbReference>
<dbReference type="CDD" id="cd00130">
    <property type="entry name" value="PAS"/>
    <property type="match status" value="2"/>
</dbReference>
<organism evidence="4 5">
    <name type="scientific">Actinotalea soli</name>
    <dbReference type="NCBI Taxonomy" id="2819234"/>
    <lineage>
        <taxon>Bacteria</taxon>
        <taxon>Bacillati</taxon>
        <taxon>Actinomycetota</taxon>
        <taxon>Actinomycetes</taxon>
        <taxon>Micrococcales</taxon>
        <taxon>Cellulomonadaceae</taxon>
        <taxon>Actinotalea</taxon>
    </lineage>
</organism>
<dbReference type="Gene3D" id="3.30.450.20">
    <property type="entry name" value="PAS domain"/>
    <property type="match status" value="2"/>
</dbReference>
<dbReference type="InterPro" id="IPR035965">
    <property type="entry name" value="PAS-like_dom_sf"/>
</dbReference>
<dbReference type="InterPro" id="IPR000700">
    <property type="entry name" value="PAS-assoc_C"/>
</dbReference>
<feature type="domain" description="PAS" evidence="2">
    <location>
        <begin position="174"/>
        <end position="219"/>
    </location>
</feature>
<name>A0A939LPF3_9CELL</name>
<dbReference type="PROSITE" id="PS50113">
    <property type="entry name" value="PAC"/>
    <property type="match status" value="1"/>
</dbReference>
<accession>A0A939LPF3</accession>
<dbReference type="InterPro" id="IPR013655">
    <property type="entry name" value="PAS_fold_3"/>
</dbReference>
<keyword evidence="5" id="KW-1185">Reference proteome</keyword>
<dbReference type="Proteomes" id="UP000664209">
    <property type="component" value="Unassembled WGS sequence"/>
</dbReference>
<dbReference type="InterPro" id="IPR013656">
    <property type="entry name" value="PAS_4"/>
</dbReference>
<dbReference type="Pfam" id="PF08447">
    <property type="entry name" value="PAS_3"/>
    <property type="match status" value="1"/>
</dbReference>
<dbReference type="InterPro" id="IPR001610">
    <property type="entry name" value="PAC"/>
</dbReference>
<dbReference type="InterPro" id="IPR052016">
    <property type="entry name" value="Bact_Sigma-Reg"/>
</dbReference>
<feature type="domain" description="PAC" evidence="3">
    <location>
        <begin position="222"/>
        <end position="274"/>
    </location>
</feature>
<dbReference type="SMART" id="SM00086">
    <property type="entry name" value="PAC"/>
    <property type="match status" value="1"/>
</dbReference>
<dbReference type="InterPro" id="IPR001932">
    <property type="entry name" value="PPM-type_phosphatase-like_dom"/>
</dbReference>
<dbReference type="Pfam" id="PF08448">
    <property type="entry name" value="PAS_4"/>
    <property type="match status" value="1"/>
</dbReference>